<feature type="compositionally biased region" description="Gly residues" evidence="9">
    <location>
        <begin position="800"/>
        <end position="815"/>
    </location>
</feature>
<dbReference type="SUPFAM" id="SSF54791">
    <property type="entry name" value="Eukaryotic type KH-domain (KH-domain type I)"/>
    <property type="match status" value="1"/>
</dbReference>
<evidence type="ECO:0000313" key="12">
    <source>
        <dbReference type="EMBL" id="CAB4746854.1"/>
    </source>
</evidence>
<evidence type="ECO:0000313" key="11">
    <source>
        <dbReference type="EMBL" id="CAB4365306.1"/>
    </source>
</evidence>
<dbReference type="FunFam" id="3.30.1370.10:FF:000001">
    <property type="entry name" value="Polyribonucleotide nucleotidyltransferase"/>
    <property type="match status" value="1"/>
</dbReference>
<dbReference type="InterPro" id="IPR001247">
    <property type="entry name" value="ExoRNase_PH_dom1"/>
</dbReference>
<protein>
    <recommendedName>
        <fullName evidence="2">polyribonucleotide nucleotidyltransferase</fullName>
        <ecNumber evidence="2">2.7.7.8</ecNumber>
    </recommendedName>
</protein>
<dbReference type="GO" id="GO:0005829">
    <property type="term" value="C:cytosol"/>
    <property type="evidence" value="ECO:0007669"/>
    <property type="project" value="TreeGrafter"/>
</dbReference>
<evidence type="ECO:0000313" key="13">
    <source>
        <dbReference type="EMBL" id="CAB4831731.1"/>
    </source>
</evidence>
<dbReference type="InterPro" id="IPR015848">
    <property type="entry name" value="PNPase_PH_RNA-bd_bac/org-type"/>
</dbReference>
<dbReference type="PANTHER" id="PTHR11252:SF0">
    <property type="entry name" value="POLYRIBONUCLEOTIDE NUCLEOTIDYLTRANSFERASE 1, MITOCHONDRIAL"/>
    <property type="match status" value="1"/>
</dbReference>
<dbReference type="PROSITE" id="PS50084">
    <property type="entry name" value="KH_TYPE_1"/>
    <property type="match status" value="1"/>
</dbReference>
<dbReference type="SUPFAM" id="SSF54211">
    <property type="entry name" value="Ribosomal protein S5 domain 2-like"/>
    <property type="match status" value="2"/>
</dbReference>
<dbReference type="AlphaFoldDB" id="A0A6J6AA63"/>
<evidence type="ECO:0000256" key="6">
    <source>
        <dbReference type="ARBA" id="ARBA00022723"/>
    </source>
</evidence>
<feature type="compositionally biased region" description="Basic and acidic residues" evidence="9">
    <location>
        <begin position="740"/>
        <end position="767"/>
    </location>
</feature>
<dbReference type="PANTHER" id="PTHR11252">
    <property type="entry name" value="POLYRIBONUCLEOTIDE NUCLEOTIDYLTRANSFERASE"/>
    <property type="match status" value="1"/>
</dbReference>
<gene>
    <name evidence="12" type="ORF">UFOPK2656_03287</name>
    <name evidence="13" type="ORF">UFOPK3099_02161</name>
    <name evidence="14" type="ORF">UFOPK3651_03066</name>
    <name evidence="15" type="ORF">UFOPK3931_02055</name>
    <name evidence="11" type="ORF">UFOPK4189_03051</name>
</gene>
<dbReference type="SMART" id="SM00322">
    <property type="entry name" value="KH"/>
    <property type="match status" value="1"/>
</dbReference>
<keyword evidence="3" id="KW-0963">Cytoplasm</keyword>
<dbReference type="EMBL" id="CAESGF010000028">
    <property type="protein sequence ID" value="CAB4365306.1"/>
    <property type="molecule type" value="Genomic_DNA"/>
</dbReference>
<evidence type="ECO:0000259" key="10">
    <source>
        <dbReference type="PROSITE" id="PS50126"/>
    </source>
</evidence>
<dbReference type="InterPro" id="IPR027408">
    <property type="entry name" value="PNPase/RNase_PH_dom_sf"/>
</dbReference>
<dbReference type="Pfam" id="PF03726">
    <property type="entry name" value="PNPase"/>
    <property type="match status" value="1"/>
</dbReference>
<evidence type="ECO:0000256" key="9">
    <source>
        <dbReference type="SAM" id="MobiDB-lite"/>
    </source>
</evidence>
<dbReference type="InterPro" id="IPR003029">
    <property type="entry name" value="S1_domain"/>
</dbReference>
<dbReference type="InterPro" id="IPR004087">
    <property type="entry name" value="KH_dom"/>
</dbReference>
<feature type="region of interest" description="Disordered" evidence="9">
    <location>
        <begin position="796"/>
        <end position="831"/>
    </location>
</feature>
<dbReference type="EMBL" id="CAFAAV010000198">
    <property type="protein sequence ID" value="CAB4831731.1"/>
    <property type="molecule type" value="Genomic_DNA"/>
</dbReference>
<organism evidence="11">
    <name type="scientific">freshwater metagenome</name>
    <dbReference type="NCBI Taxonomy" id="449393"/>
    <lineage>
        <taxon>unclassified sequences</taxon>
        <taxon>metagenomes</taxon>
        <taxon>ecological metagenomes</taxon>
    </lineage>
</organism>
<keyword evidence="8" id="KW-0694">RNA-binding</keyword>
<dbReference type="NCBIfam" id="TIGR03591">
    <property type="entry name" value="polynuc_phos"/>
    <property type="match status" value="1"/>
</dbReference>
<evidence type="ECO:0000256" key="1">
    <source>
        <dbReference type="ARBA" id="ARBA00007404"/>
    </source>
</evidence>
<evidence type="ECO:0000313" key="14">
    <source>
        <dbReference type="EMBL" id="CAB4954342.1"/>
    </source>
</evidence>
<dbReference type="HAMAP" id="MF_01595">
    <property type="entry name" value="PNPase"/>
    <property type="match status" value="1"/>
</dbReference>
<keyword evidence="5" id="KW-0548">Nucleotidyltransferase</keyword>
<feature type="compositionally biased region" description="Low complexity" evidence="9">
    <location>
        <begin position="768"/>
        <end position="781"/>
    </location>
</feature>
<reference evidence="11" key="1">
    <citation type="submission" date="2020-05" db="EMBL/GenBank/DDBJ databases">
        <authorList>
            <person name="Chiriac C."/>
            <person name="Salcher M."/>
            <person name="Ghai R."/>
            <person name="Kavagutti S V."/>
        </authorList>
    </citation>
    <scope>NUCLEOTIDE SEQUENCE</scope>
</reference>
<dbReference type="CDD" id="cd11364">
    <property type="entry name" value="RNase_PH_PNPase_2"/>
    <property type="match status" value="1"/>
</dbReference>
<name>A0A6J6AA63_9ZZZZ</name>
<dbReference type="EMBL" id="CAEZYF010000034">
    <property type="protein sequence ID" value="CAB4746854.1"/>
    <property type="molecule type" value="Genomic_DNA"/>
</dbReference>
<proteinExistence type="inferred from homology"/>
<keyword evidence="7" id="KW-0460">Magnesium</keyword>
<dbReference type="FunFam" id="3.30.230.70:FF:000002">
    <property type="entry name" value="Polyribonucleotide nucleotidyltransferase"/>
    <property type="match status" value="1"/>
</dbReference>
<evidence type="ECO:0000256" key="8">
    <source>
        <dbReference type="ARBA" id="ARBA00022884"/>
    </source>
</evidence>
<dbReference type="EMBL" id="CAFBOL010000061">
    <property type="protein sequence ID" value="CAB4999843.1"/>
    <property type="molecule type" value="Genomic_DNA"/>
</dbReference>
<dbReference type="SUPFAM" id="SSF50249">
    <property type="entry name" value="Nucleic acid-binding proteins"/>
    <property type="match status" value="1"/>
</dbReference>
<accession>A0A6J6AA63</accession>
<dbReference type="FunFam" id="3.30.230.70:FF:000001">
    <property type="entry name" value="Polyribonucleotide nucleotidyltransferase"/>
    <property type="match status" value="1"/>
</dbReference>
<dbReference type="GO" id="GO:0004654">
    <property type="term" value="F:polyribonucleotide nucleotidyltransferase activity"/>
    <property type="evidence" value="ECO:0007669"/>
    <property type="project" value="UniProtKB-EC"/>
</dbReference>
<evidence type="ECO:0000256" key="4">
    <source>
        <dbReference type="ARBA" id="ARBA00022679"/>
    </source>
</evidence>
<evidence type="ECO:0000313" key="15">
    <source>
        <dbReference type="EMBL" id="CAB4999843.1"/>
    </source>
</evidence>
<dbReference type="SUPFAM" id="SSF55666">
    <property type="entry name" value="Ribonuclease PH domain 2-like"/>
    <property type="match status" value="2"/>
</dbReference>
<dbReference type="Pfam" id="PF01138">
    <property type="entry name" value="RNase_PH"/>
    <property type="match status" value="2"/>
</dbReference>
<dbReference type="InterPro" id="IPR036612">
    <property type="entry name" value="KH_dom_type_1_sf"/>
</dbReference>
<evidence type="ECO:0000256" key="2">
    <source>
        <dbReference type="ARBA" id="ARBA00012416"/>
    </source>
</evidence>
<dbReference type="SMART" id="SM00316">
    <property type="entry name" value="S1"/>
    <property type="match status" value="1"/>
</dbReference>
<dbReference type="GO" id="GO:0006396">
    <property type="term" value="P:RNA processing"/>
    <property type="evidence" value="ECO:0007669"/>
    <property type="project" value="InterPro"/>
</dbReference>
<keyword evidence="4" id="KW-0808">Transferase</keyword>
<sequence>MAEAIRVSGAITGTDKALSFETGKLAQQSMGAVVATLGGTTVLATANAAKDVKPGMEFFPLTIDVEERAYAAGKIPGSFFRREGRPTEDAILTCRLTDRPLRPAFPDGFRNETQVVLTILGADMANPHDVLSINAASASLMISGIPFDGPIGAVRVAHTQAGEWIPHPTYEEGAQSTFELVVAGRQLDNGDVAIMMVEAGGTANSFKYYADGAPKVDEAALARGLDASKQYIKDSIALQRQLVASVIATKGPIVPMPYSVTADYSPEVFAAVEGICTPAIKAAVAIAGKAERNAATDAASANAIAQLCGEGAAFAGSEKAVKEAVRSLTKKLVRKRIVDEGLRIDGRGPRDLRPLSSEVGTLPTAHGTGLFQRGETQVMNVVTMAMPRMNQLLDTLGPETHKYFLFHYNMAPWANGETGRVGSPKRREIGHGALAARALLPVLPGLDEFNYTLRLVAEVLASNGSTSMASVCSGSLALMDAGVPVKAAVAGIAMGLVFAEGKYTTLTDILGAEDAFGDMDFKVAGTSDAITALQLDTKIDGIPADVLAAALDQAKEARTAILENMNACLAAPRAEVAATAPKITTIFIPMDKIGEVIGPKGKVINTIQQETGADIAVDDDGAQGIVTIGAVEAWRMEEAKARIQAIVSPPMAEVGKVYPGRVVNMTKFGAFVNILPGRDGLVHISKLGKGKRINNVEDVLTLGQEIEVIVEEIDEKGKVSLTPADSWDPVIPEGAGGGSERSERSERSNSGDRDRGPRRERSDRPERSAAPAAAPAAPVDGAVAVSFDDAFDAELAGELGDLGPGGEAGGNAGGGDRGDRGGDRGGRRRHR</sequence>
<dbReference type="PROSITE" id="PS50126">
    <property type="entry name" value="S1"/>
    <property type="match status" value="1"/>
</dbReference>
<feature type="domain" description="S1 motif" evidence="10">
    <location>
        <begin position="655"/>
        <end position="724"/>
    </location>
</feature>
<dbReference type="GO" id="GO:0006402">
    <property type="term" value="P:mRNA catabolic process"/>
    <property type="evidence" value="ECO:0007669"/>
    <property type="project" value="InterPro"/>
</dbReference>
<keyword evidence="6" id="KW-0479">Metal-binding</keyword>
<dbReference type="GO" id="GO:0003723">
    <property type="term" value="F:RNA binding"/>
    <property type="evidence" value="ECO:0007669"/>
    <property type="project" value="UniProtKB-KW"/>
</dbReference>
<dbReference type="Pfam" id="PF00013">
    <property type="entry name" value="KH_1"/>
    <property type="match status" value="1"/>
</dbReference>
<dbReference type="InterPro" id="IPR012340">
    <property type="entry name" value="NA-bd_OB-fold"/>
</dbReference>
<evidence type="ECO:0000256" key="7">
    <source>
        <dbReference type="ARBA" id="ARBA00022842"/>
    </source>
</evidence>
<dbReference type="GO" id="GO:0000175">
    <property type="term" value="F:3'-5'-RNA exonuclease activity"/>
    <property type="evidence" value="ECO:0007669"/>
    <property type="project" value="TreeGrafter"/>
</dbReference>
<evidence type="ECO:0000256" key="5">
    <source>
        <dbReference type="ARBA" id="ARBA00022695"/>
    </source>
</evidence>
<evidence type="ECO:0000256" key="3">
    <source>
        <dbReference type="ARBA" id="ARBA00022490"/>
    </source>
</evidence>
<feature type="region of interest" description="Disordered" evidence="9">
    <location>
        <begin position="720"/>
        <end position="781"/>
    </location>
</feature>
<dbReference type="Pfam" id="PF00575">
    <property type="entry name" value="S1"/>
    <property type="match status" value="1"/>
</dbReference>
<dbReference type="GO" id="GO:0046872">
    <property type="term" value="F:metal ion binding"/>
    <property type="evidence" value="ECO:0007669"/>
    <property type="project" value="UniProtKB-KW"/>
</dbReference>
<dbReference type="EMBL" id="CAFBMT010000028">
    <property type="protein sequence ID" value="CAB4954342.1"/>
    <property type="molecule type" value="Genomic_DNA"/>
</dbReference>
<dbReference type="CDD" id="cd02393">
    <property type="entry name" value="KH-I_PNPase"/>
    <property type="match status" value="1"/>
</dbReference>
<dbReference type="InterPro" id="IPR036345">
    <property type="entry name" value="ExoRNase_PH_dom2_sf"/>
</dbReference>
<dbReference type="NCBIfam" id="NF008805">
    <property type="entry name" value="PRK11824.1"/>
    <property type="match status" value="1"/>
</dbReference>
<dbReference type="Gene3D" id="3.30.1370.10">
    <property type="entry name" value="K Homology domain, type 1"/>
    <property type="match status" value="1"/>
</dbReference>
<dbReference type="InterPro" id="IPR012162">
    <property type="entry name" value="PNPase"/>
</dbReference>
<dbReference type="Gene3D" id="2.40.50.140">
    <property type="entry name" value="Nucleic acid-binding proteins"/>
    <property type="match status" value="1"/>
</dbReference>
<dbReference type="Gene3D" id="3.30.230.70">
    <property type="entry name" value="GHMP Kinase, N-terminal domain"/>
    <property type="match status" value="2"/>
</dbReference>
<dbReference type="CDD" id="cd04472">
    <property type="entry name" value="S1_PNPase"/>
    <property type="match status" value="1"/>
</dbReference>
<dbReference type="InterPro" id="IPR020568">
    <property type="entry name" value="Ribosomal_Su5_D2-typ_SF"/>
</dbReference>
<dbReference type="InterPro" id="IPR004088">
    <property type="entry name" value="KH_dom_type_1"/>
</dbReference>
<feature type="compositionally biased region" description="Basic and acidic residues" evidence="9">
    <location>
        <begin position="816"/>
        <end position="825"/>
    </location>
</feature>
<comment type="similarity">
    <text evidence="1">Belongs to the polyribonucleotide nucleotidyltransferase family.</text>
</comment>
<dbReference type="EC" id="2.7.7.8" evidence="2"/>